<name>A0A3L6PCI4_PANMI</name>
<keyword evidence="10 15" id="KW-0067">ATP-binding</keyword>
<comment type="catalytic activity">
    <reaction evidence="13">
        <text>L-threonyl-[protein] + ATP = O-phospho-L-threonyl-[protein] + ADP + H(+)</text>
        <dbReference type="Rhea" id="RHEA:46608"/>
        <dbReference type="Rhea" id="RHEA-COMP:11060"/>
        <dbReference type="Rhea" id="RHEA-COMP:11605"/>
        <dbReference type="ChEBI" id="CHEBI:15378"/>
        <dbReference type="ChEBI" id="CHEBI:30013"/>
        <dbReference type="ChEBI" id="CHEBI:30616"/>
        <dbReference type="ChEBI" id="CHEBI:61977"/>
        <dbReference type="ChEBI" id="CHEBI:456216"/>
        <dbReference type="EC" id="2.7.11.1"/>
    </reaction>
</comment>
<evidence type="ECO:0000259" key="17">
    <source>
        <dbReference type="PROSITE" id="PS50011"/>
    </source>
</evidence>
<evidence type="ECO:0000256" key="6">
    <source>
        <dbReference type="ARBA" id="ARBA00022737"/>
    </source>
</evidence>
<dbReference type="InterPro" id="IPR017441">
    <property type="entry name" value="Protein_kinase_ATP_BS"/>
</dbReference>
<dbReference type="STRING" id="4540.A0A3L6PCI4"/>
<dbReference type="InterPro" id="IPR058922">
    <property type="entry name" value="WHD_DRP"/>
</dbReference>
<dbReference type="EMBL" id="PQIB02001029">
    <property type="protein sequence ID" value="RLM44326.1"/>
    <property type="molecule type" value="Genomic_DNA"/>
</dbReference>
<feature type="compositionally biased region" description="Basic and acidic residues" evidence="16">
    <location>
        <begin position="1272"/>
        <end position="1281"/>
    </location>
</feature>
<feature type="compositionally biased region" description="Basic and acidic residues" evidence="16">
    <location>
        <begin position="1291"/>
        <end position="1302"/>
    </location>
</feature>
<dbReference type="GO" id="GO:0043531">
    <property type="term" value="F:ADP binding"/>
    <property type="evidence" value="ECO:0007669"/>
    <property type="project" value="InterPro"/>
</dbReference>
<dbReference type="PROSITE" id="PS50011">
    <property type="entry name" value="PROTEIN_KINASE_DOM"/>
    <property type="match status" value="1"/>
</dbReference>
<dbReference type="InterPro" id="IPR055414">
    <property type="entry name" value="LRR_R13L4/SHOC2-like"/>
</dbReference>
<dbReference type="Pfam" id="PF25019">
    <property type="entry name" value="LRR_R13L1-DRL21"/>
    <property type="match status" value="1"/>
</dbReference>
<evidence type="ECO:0000256" key="5">
    <source>
        <dbReference type="ARBA" id="ARBA00022692"/>
    </source>
</evidence>
<evidence type="ECO:0000313" key="19">
    <source>
        <dbReference type="Proteomes" id="UP000275267"/>
    </source>
</evidence>
<evidence type="ECO:0000256" key="2">
    <source>
        <dbReference type="ARBA" id="ARBA00012513"/>
    </source>
</evidence>
<feature type="domain" description="Protein kinase" evidence="17">
    <location>
        <begin position="18"/>
        <end position="308"/>
    </location>
</feature>
<dbReference type="PANTHER" id="PTHR45707:SF76">
    <property type="entry name" value="PROTEIN KINASE DOMAIN-CONTAINING PROTEIN"/>
    <property type="match status" value="1"/>
</dbReference>
<dbReference type="InterPro" id="IPR036388">
    <property type="entry name" value="WH-like_DNA-bd_sf"/>
</dbReference>
<dbReference type="Proteomes" id="UP000275267">
    <property type="component" value="Unassembled WGS sequence"/>
</dbReference>
<evidence type="ECO:0000256" key="12">
    <source>
        <dbReference type="ARBA" id="ARBA00023136"/>
    </source>
</evidence>
<dbReference type="FunFam" id="1.10.510.10:FF:001023">
    <property type="entry name" value="Os07g0541700 protein"/>
    <property type="match status" value="1"/>
</dbReference>
<evidence type="ECO:0000256" key="14">
    <source>
        <dbReference type="ARBA" id="ARBA00048679"/>
    </source>
</evidence>
<evidence type="ECO:0000256" key="15">
    <source>
        <dbReference type="PROSITE-ProRule" id="PRU10141"/>
    </source>
</evidence>
<feature type="region of interest" description="Disordered" evidence="16">
    <location>
        <begin position="1267"/>
        <end position="1308"/>
    </location>
</feature>
<evidence type="ECO:0000256" key="1">
    <source>
        <dbReference type="ARBA" id="ARBA00004162"/>
    </source>
</evidence>
<gene>
    <name evidence="18" type="ORF">C2845_PMPSC047570</name>
</gene>
<comment type="subcellular location">
    <subcellularLocation>
        <location evidence="1">Cell membrane</location>
        <topology evidence="1">Single-pass membrane protein</topology>
    </subcellularLocation>
</comment>
<feature type="binding site" evidence="15">
    <location>
        <position position="47"/>
    </location>
    <ligand>
        <name>ATP</name>
        <dbReference type="ChEBI" id="CHEBI:30616"/>
    </ligand>
</feature>
<evidence type="ECO:0000256" key="3">
    <source>
        <dbReference type="ARBA" id="ARBA00022527"/>
    </source>
</evidence>
<organism evidence="18 19">
    <name type="scientific">Panicum miliaceum</name>
    <name type="common">Proso millet</name>
    <name type="synonym">Broomcorn millet</name>
    <dbReference type="NCBI Taxonomy" id="4540"/>
    <lineage>
        <taxon>Eukaryota</taxon>
        <taxon>Viridiplantae</taxon>
        <taxon>Streptophyta</taxon>
        <taxon>Embryophyta</taxon>
        <taxon>Tracheophyta</taxon>
        <taxon>Spermatophyta</taxon>
        <taxon>Magnoliopsida</taxon>
        <taxon>Liliopsida</taxon>
        <taxon>Poales</taxon>
        <taxon>Poaceae</taxon>
        <taxon>PACMAD clade</taxon>
        <taxon>Panicoideae</taxon>
        <taxon>Panicodae</taxon>
        <taxon>Paniceae</taxon>
        <taxon>Panicinae</taxon>
        <taxon>Panicum</taxon>
        <taxon>Panicum sect. Panicum</taxon>
    </lineage>
</organism>
<keyword evidence="12" id="KW-0472">Membrane</keyword>
<dbReference type="Gene3D" id="1.10.10.10">
    <property type="entry name" value="Winged helix-like DNA-binding domain superfamily/Winged helix DNA-binding domain"/>
    <property type="match status" value="1"/>
</dbReference>
<keyword evidence="8" id="KW-0418">Kinase</keyword>
<evidence type="ECO:0000256" key="8">
    <source>
        <dbReference type="ARBA" id="ARBA00022777"/>
    </source>
</evidence>
<dbReference type="InterPro" id="IPR027417">
    <property type="entry name" value="P-loop_NTPase"/>
</dbReference>
<dbReference type="PANTHER" id="PTHR45707">
    <property type="entry name" value="C2 CALCIUM/LIPID-BINDING PLANT PHOSPHORIBOSYLTRANSFERASE FAMILY PROTEIN"/>
    <property type="match status" value="1"/>
</dbReference>
<dbReference type="Pfam" id="PF00931">
    <property type="entry name" value="NB-ARC"/>
    <property type="match status" value="1"/>
</dbReference>
<dbReference type="Gene3D" id="3.80.10.10">
    <property type="entry name" value="Ribonuclease Inhibitor"/>
    <property type="match status" value="2"/>
</dbReference>
<evidence type="ECO:0000256" key="10">
    <source>
        <dbReference type="ARBA" id="ARBA00022840"/>
    </source>
</evidence>
<evidence type="ECO:0000256" key="16">
    <source>
        <dbReference type="SAM" id="MobiDB-lite"/>
    </source>
</evidence>
<dbReference type="GO" id="GO:0005524">
    <property type="term" value="F:ATP binding"/>
    <property type="evidence" value="ECO:0007669"/>
    <property type="project" value="UniProtKB-UniRule"/>
</dbReference>
<dbReference type="OrthoDB" id="5986190at2759"/>
<dbReference type="GO" id="GO:0005886">
    <property type="term" value="C:plasma membrane"/>
    <property type="evidence" value="ECO:0007669"/>
    <property type="project" value="UniProtKB-SubCell"/>
</dbReference>
<evidence type="ECO:0000256" key="9">
    <source>
        <dbReference type="ARBA" id="ARBA00022821"/>
    </source>
</evidence>
<dbReference type="PROSITE" id="PS00108">
    <property type="entry name" value="PROTEIN_KINASE_ST"/>
    <property type="match status" value="1"/>
</dbReference>
<dbReference type="PRINTS" id="PR00364">
    <property type="entry name" value="DISEASERSIST"/>
</dbReference>
<comment type="caution">
    <text evidence="18">The sequence shown here is derived from an EMBL/GenBank/DDBJ whole genome shotgun (WGS) entry which is preliminary data.</text>
</comment>
<keyword evidence="3" id="KW-0723">Serine/threonine-protein kinase</keyword>
<keyword evidence="5" id="KW-0812">Transmembrane</keyword>
<dbReference type="SUPFAM" id="SSF52058">
    <property type="entry name" value="L domain-like"/>
    <property type="match status" value="1"/>
</dbReference>
<sequence length="1308" mass="149685">MELDDVSFQFLQEITDGFSKEWILGEGAFGVVYKGVTKNGDDVAVKKLKLRDVNLDYKQFRNEFNNLRKLKNENIVQILGYCYETKENPFIMPDGSKISVDERYTALCFEYLHNGSLQKHLSDEFGELDWHTWFKIIKGICDGLKYIHVEQEKPIYHLDLKPDNILLNKDMVPKIADFGLSRIFGNELTRITRSPYGTLGYQPPEYIDNGEISEKFDIFSFGVVMIRRVSGPKGYPKCLDMSSDEFIDQVWNNWRNRLQATCIADSALEAYCHQVKTCTQIALDSVEKDKHKRPHIVYVTKKLKEIEINNTGQLPEVSKMTMSNNKIEMSTKSKDITCQHQNINLSSDPSCNELEYVDALETSLDIIDEIVLGRTEEKEKTMDSLLEATMSNKIIILPIHGIGGIGKTTFARLIYNDPKFKCYSHVWVDVSQRFDLNKILESIISQLSRKEIQANERQMIHCSLMELLSGKKILIVLDDLWEDNQFQLQELKDMLYHDDSNIIIFVTTRSKHVAERICTNFYPYKILPLTNDMCWDIIKQISGFEDRDDKELLKGIGLEIAKKCAGVALAAKSLGFTLRSMNFDQWMRVKDSDIWNKPVSKDLSSPNHVLASLKLNYSYMHHHLKPCFTYCATFPKGHKIVKGDLIYQWISMDLVKPTKLLSNRQLCEKYIMQLLGLSFFQQPVSPKTSEAYYEQAPFFTMHDLVHDLAISLLGDQILDQTKQGNTRGSSCQYALLKDCSRPLELCLTSRARLIALRFLDGCRSELRGAAVAPARSLRVLDLSECSIQRLPDSIGQLKQLRYLIAPGILDETVPECITELSNLIYLNLQGSCISALPQSIGELKGLIHADLSNCRKIKELPVSFRNLETLVYMNLSGCYHIRGVLESLQSFSRLEHLNLSFRREIGDLTRVMIGFTELQYLNLSKVSCVGLQQVMVNLTKLRVRHVHSAPEQEYFSSNLSELEDKHPTFLEIIRLENVKSAEEAKRIKLAEKQSIQKLKLAWTRDAKRFADDREVLSELVPPDTLEKLSLKGYNSISFPSWMMSIATYLPCVRKVVMEDLPSCNVLPPLGQLPNLRSLRIGRMGSIRKIDWGIYGGRRAFHRLRKFCLDDMECLEEWNVTYSSDEDGWNELAFLKLEYLSINRCPLLRFKSCLPPGRYVHIHSSDQVLLSSWEKRGHVGASSSAATITLSVESCEASLHQWSLMRLLPSLKHFKITDCSDLTCSSTDLLQCICPLESLIVQGRDHKNGPVALPERLGHLTYLRELKAKKKTRKDEDMKNKTQESQNQTTKASKDDIDDEPRNKGGLLC</sequence>
<evidence type="ECO:0000256" key="4">
    <source>
        <dbReference type="ARBA" id="ARBA00022679"/>
    </source>
</evidence>
<dbReference type="Gene3D" id="3.40.50.300">
    <property type="entry name" value="P-loop containing nucleotide triphosphate hydrolases"/>
    <property type="match status" value="1"/>
</dbReference>
<dbReference type="InterPro" id="IPR032675">
    <property type="entry name" value="LRR_dom_sf"/>
</dbReference>
<dbReference type="InterPro" id="IPR011009">
    <property type="entry name" value="Kinase-like_dom_sf"/>
</dbReference>
<dbReference type="InterPro" id="IPR002182">
    <property type="entry name" value="NB-ARC"/>
</dbReference>
<dbReference type="EC" id="2.7.11.1" evidence="2"/>
<accession>A0A3L6PCI4</accession>
<dbReference type="SUPFAM" id="SSF52540">
    <property type="entry name" value="P-loop containing nucleoside triphosphate hydrolases"/>
    <property type="match status" value="1"/>
</dbReference>
<dbReference type="GO" id="GO:0004674">
    <property type="term" value="F:protein serine/threonine kinase activity"/>
    <property type="evidence" value="ECO:0007669"/>
    <property type="project" value="UniProtKB-KW"/>
</dbReference>
<dbReference type="InterPro" id="IPR000719">
    <property type="entry name" value="Prot_kinase_dom"/>
</dbReference>
<dbReference type="SUPFAM" id="SSF56112">
    <property type="entry name" value="Protein kinase-like (PK-like)"/>
    <property type="match status" value="1"/>
</dbReference>
<reference evidence="19" key="1">
    <citation type="journal article" date="2019" name="Nat. Commun.">
        <title>The genome of broomcorn millet.</title>
        <authorList>
            <person name="Zou C."/>
            <person name="Miki D."/>
            <person name="Li D."/>
            <person name="Tang Q."/>
            <person name="Xiao L."/>
            <person name="Rajput S."/>
            <person name="Deng P."/>
            <person name="Jia W."/>
            <person name="Huang R."/>
            <person name="Zhang M."/>
            <person name="Sun Y."/>
            <person name="Hu J."/>
            <person name="Fu X."/>
            <person name="Schnable P.S."/>
            <person name="Li F."/>
            <person name="Zhang H."/>
            <person name="Feng B."/>
            <person name="Zhu X."/>
            <person name="Liu R."/>
            <person name="Schnable J.C."/>
            <person name="Zhu J.-K."/>
            <person name="Zhang H."/>
        </authorList>
    </citation>
    <scope>NUCLEOTIDE SEQUENCE [LARGE SCALE GENOMIC DNA]</scope>
</reference>
<dbReference type="Pfam" id="PF23559">
    <property type="entry name" value="WHD_DRP"/>
    <property type="match status" value="1"/>
</dbReference>
<keyword evidence="7 15" id="KW-0547">Nucleotide-binding</keyword>
<keyword evidence="19" id="KW-1185">Reference proteome</keyword>
<keyword evidence="4" id="KW-0808">Transferase</keyword>
<dbReference type="InterPro" id="IPR008271">
    <property type="entry name" value="Ser/Thr_kinase_AS"/>
</dbReference>
<comment type="catalytic activity">
    <reaction evidence="14">
        <text>L-seryl-[protein] + ATP = O-phospho-L-seryl-[protein] + ADP + H(+)</text>
        <dbReference type="Rhea" id="RHEA:17989"/>
        <dbReference type="Rhea" id="RHEA-COMP:9863"/>
        <dbReference type="Rhea" id="RHEA-COMP:11604"/>
        <dbReference type="ChEBI" id="CHEBI:15378"/>
        <dbReference type="ChEBI" id="CHEBI:29999"/>
        <dbReference type="ChEBI" id="CHEBI:30616"/>
        <dbReference type="ChEBI" id="CHEBI:83421"/>
        <dbReference type="ChEBI" id="CHEBI:456216"/>
        <dbReference type="EC" id="2.7.11.1"/>
    </reaction>
</comment>
<dbReference type="InterPro" id="IPR056789">
    <property type="entry name" value="LRR_R13L1-DRL21"/>
</dbReference>
<dbReference type="SMART" id="SM00220">
    <property type="entry name" value="S_TKc"/>
    <property type="match status" value="1"/>
</dbReference>
<keyword evidence="9" id="KW-0611">Plant defense</keyword>
<dbReference type="Gene3D" id="1.10.510.10">
    <property type="entry name" value="Transferase(Phosphotransferase) domain 1"/>
    <property type="match status" value="1"/>
</dbReference>
<proteinExistence type="predicted"/>
<keyword evidence="6" id="KW-0677">Repeat</keyword>
<dbReference type="Gene3D" id="3.30.200.20">
    <property type="entry name" value="Phosphorylase Kinase, domain 1"/>
    <property type="match status" value="1"/>
</dbReference>
<keyword evidence="11" id="KW-1133">Transmembrane helix</keyword>
<evidence type="ECO:0000313" key="18">
    <source>
        <dbReference type="EMBL" id="RLM44326.1"/>
    </source>
</evidence>
<dbReference type="PROSITE" id="PS00107">
    <property type="entry name" value="PROTEIN_KINASE_ATP"/>
    <property type="match status" value="1"/>
</dbReference>
<evidence type="ECO:0000256" key="11">
    <source>
        <dbReference type="ARBA" id="ARBA00022989"/>
    </source>
</evidence>
<protein>
    <recommendedName>
        <fullName evidence="2">non-specific serine/threonine protein kinase</fullName>
        <ecNumber evidence="2">2.7.11.1</ecNumber>
    </recommendedName>
</protein>
<evidence type="ECO:0000256" key="7">
    <source>
        <dbReference type="ARBA" id="ARBA00022741"/>
    </source>
</evidence>
<dbReference type="Pfam" id="PF00069">
    <property type="entry name" value="Pkinase"/>
    <property type="match status" value="1"/>
</dbReference>
<dbReference type="Pfam" id="PF23598">
    <property type="entry name" value="LRR_14"/>
    <property type="match status" value="1"/>
</dbReference>
<evidence type="ECO:0000256" key="13">
    <source>
        <dbReference type="ARBA" id="ARBA00047899"/>
    </source>
</evidence>
<dbReference type="GO" id="GO:0006952">
    <property type="term" value="P:defense response"/>
    <property type="evidence" value="ECO:0007669"/>
    <property type="project" value="UniProtKB-KW"/>
</dbReference>